<dbReference type="GO" id="GO:0004586">
    <property type="term" value="F:ornithine decarboxylase activity"/>
    <property type="evidence" value="ECO:0007669"/>
    <property type="project" value="TreeGrafter"/>
</dbReference>
<dbReference type="SUPFAM" id="SSF51419">
    <property type="entry name" value="PLP-binding barrel"/>
    <property type="match status" value="1"/>
</dbReference>
<feature type="domain" description="Orn/DAP/Arg decarboxylase 2 N-terminal" evidence="5">
    <location>
        <begin position="62"/>
        <end position="297"/>
    </location>
</feature>
<keyword evidence="3" id="KW-0663">Pyridoxal phosphate</keyword>
<dbReference type="InterPro" id="IPR000183">
    <property type="entry name" value="Orn/DAP/Arg_de-COase"/>
</dbReference>
<evidence type="ECO:0000313" key="6">
    <source>
        <dbReference type="EMBL" id="POM67095.1"/>
    </source>
</evidence>
<dbReference type="AlphaFoldDB" id="A0A2P4XNF3"/>
<dbReference type="PANTHER" id="PTHR11482">
    <property type="entry name" value="ARGININE/DIAMINOPIMELATE/ORNITHINE DECARBOXYLASE"/>
    <property type="match status" value="1"/>
</dbReference>
<reference evidence="6 7" key="1">
    <citation type="journal article" date="2017" name="Genome Biol. Evol.">
        <title>Phytophthora megakarya and P. palmivora, closely related causal agents of cacao black pod rot, underwent increases in genome sizes and gene numbers by different mechanisms.</title>
        <authorList>
            <person name="Ali S.S."/>
            <person name="Shao J."/>
            <person name="Lary D.J."/>
            <person name="Kronmiller B."/>
            <person name="Shen D."/>
            <person name="Strem M.D."/>
            <person name="Amoako-Attah I."/>
            <person name="Akrofi A.Y."/>
            <person name="Begoude B.A."/>
            <person name="Ten Hoopen G.M."/>
            <person name="Coulibaly K."/>
            <person name="Kebe B.I."/>
            <person name="Melnick R.L."/>
            <person name="Guiltinan M.J."/>
            <person name="Tyler B.M."/>
            <person name="Meinhardt L.W."/>
            <person name="Bailey B.A."/>
        </authorList>
    </citation>
    <scope>NUCLEOTIDE SEQUENCE [LARGE SCALE GENOMIC DNA]</scope>
    <source>
        <strain evidence="7">sbr112.9</strain>
    </source>
</reference>
<comment type="similarity">
    <text evidence="2">Belongs to the Orn/Lys/Arg decarboxylase class-II family.</text>
</comment>
<dbReference type="InterPro" id="IPR022644">
    <property type="entry name" value="De-COase2_N"/>
</dbReference>
<evidence type="ECO:0000256" key="2">
    <source>
        <dbReference type="ARBA" id="ARBA00008872"/>
    </source>
</evidence>
<comment type="caution">
    <text evidence="6">The sequence shown here is derived from an EMBL/GenBank/DDBJ whole genome shotgun (WGS) entry which is preliminary data.</text>
</comment>
<evidence type="ECO:0000256" key="3">
    <source>
        <dbReference type="ARBA" id="ARBA00022898"/>
    </source>
</evidence>
<name>A0A2P4XNF3_9STRA</name>
<sequence>MTPPRGYHNRNKSALLKLHWNDERESSMTTAAVDERVLAASRAHIESLGDAAEDAFYTIDLQHVANQYRRMVTQLPRVLPFYTVKCHPDTHVLSLLAKLGAGVDCASQSEVELSLNHGVPPERIIFANTMKQRSHLRFVREHNVPLTVFDSTDELVKIKREFPEAKLVLRLQVDDSKARHQFGPKFGTPMANVPTLLETAKQLELNVVGVCFHVGVGVLEASVFVDAIVRAKQAFTMGLNAGYKFTLLNLGGGFAGDDLGPVKFEDAAHAINKVLDELFPKDSGVNIISEPGRYFVSACATLTVNVIGRKLDPELTARAHSADESSPVLSRYMYIVNDGRHGSFSTPHLCVVSAPVVLKTANADESKSVPCSVWGPTMDGKDVITRETSLPVLEVGDWITFPRMGAYSFATGSTFNGFALPTRIYIE</sequence>
<accession>A0A2P4XNF3</accession>
<dbReference type="Gene3D" id="2.40.37.10">
    <property type="entry name" value="Lyase, Ornithine Decarboxylase, Chain A, domain 1"/>
    <property type="match status" value="1"/>
</dbReference>
<protein>
    <submittedName>
        <fullName evidence="6">Ornithine decarboxylase</fullName>
    </submittedName>
</protein>
<keyword evidence="7" id="KW-1185">Reference proteome</keyword>
<gene>
    <name evidence="6" type="ORF">PHPALM_16955</name>
</gene>
<dbReference type="InterPro" id="IPR009006">
    <property type="entry name" value="Ala_racemase/Decarboxylase_C"/>
</dbReference>
<comment type="cofactor">
    <cofactor evidence="1">
        <name>pyridoxal 5'-phosphate</name>
        <dbReference type="ChEBI" id="CHEBI:597326"/>
    </cofactor>
</comment>
<evidence type="ECO:0000256" key="4">
    <source>
        <dbReference type="ARBA" id="ARBA00023239"/>
    </source>
</evidence>
<evidence type="ECO:0000259" key="5">
    <source>
        <dbReference type="Pfam" id="PF02784"/>
    </source>
</evidence>
<dbReference type="Gene3D" id="3.20.20.10">
    <property type="entry name" value="Alanine racemase"/>
    <property type="match status" value="1"/>
</dbReference>
<proteinExistence type="inferred from homology"/>
<dbReference type="PANTHER" id="PTHR11482:SF6">
    <property type="entry name" value="ORNITHINE DECARBOXYLASE 1-RELATED"/>
    <property type="match status" value="1"/>
</dbReference>
<keyword evidence="4" id="KW-0456">Lyase</keyword>
<dbReference type="OrthoDB" id="5034579at2759"/>
<dbReference type="Proteomes" id="UP000237271">
    <property type="component" value="Unassembled WGS sequence"/>
</dbReference>
<dbReference type="GO" id="GO:0033387">
    <property type="term" value="P:putrescine biosynthetic process from arginine, via ornithine"/>
    <property type="evidence" value="ECO:0007669"/>
    <property type="project" value="TreeGrafter"/>
</dbReference>
<dbReference type="FunFam" id="3.20.20.10:FF:000005">
    <property type="entry name" value="Ornithine decarboxylase"/>
    <property type="match status" value="1"/>
</dbReference>
<dbReference type="PRINTS" id="PR01179">
    <property type="entry name" value="ODADCRBXLASE"/>
</dbReference>
<dbReference type="InterPro" id="IPR029066">
    <property type="entry name" value="PLP-binding_barrel"/>
</dbReference>
<organism evidence="6 7">
    <name type="scientific">Phytophthora palmivora</name>
    <dbReference type="NCBI Taxonomy" id="4796"/>
    <lineage>
        <taxon>Eukaryota</taxon>
        <taxon>Sar</taxon>
        <taxon>Stramenopiles</taxon>
        <taxon>Oomycota</taxon>
        <taxon>Peronosporomycetes</taxon>
        <taxon>Peronosporales</taxon>
        <taxon>Peronosporaceae</taxon>
        <taxon>Phytophthora</taxon>
    </lineage>
</organism>
<dbReference type="PRINTS" id="PR01182">
    <property type="entry name" value="ORNDCRBXLASE"/>
</dbReference>
<dbReference type="CDD" id="cd00622">
    <property type="entry name" value="PLPDE_III_ODC"/>
    <property type="match status" value="1"/>
</dbReference>
<dbReference type="Pfam" id="PF02784">
    <property type="entry name" value="Orn_Arg_deC_N"/>
    <property type="match status" value="1"/>
</dbReference>
<dbReference type="SUPFAM" id="SSF50621">
    <property type="entry name" value="Alanine racemase C-terminal domain-like"/>
    <property type="match status" value="1"/>
</dbReference>
<dbReference type="EMBL" id="NCKW01009476">
    <property type="protein sequence ID" value="POM67095.1"/>
    <property type="molecule type" value="Genomic_DNA"/>
</dbReference>
<dbReference type="GO" id="GO:0005737">
    <property type="term" value="C:cytoplasm"/>
    <property type="evidence" value="ECO:0007669"/>
    <property type="project" value="TreeGrafter"/>
</dbReference>
<evidence type="ECO:0000256" key="1">
    <source>
        <dbReference type="ARBA" id="ARBA00001933"/>
    </source>
</evidence>
<evidence type="ECO:0000313" key="7">
    <source>
        <dbReference type="Proteomes" id="UP000237271"/>
    </source>
</evidence>
<dbReference type="InterPro" id="IPR002433">
    <property type="entry name" value="Orn_de-COase"/>
</dbReference>